<dbReference type="InterPro" id="IPR003313">
    <property type="entry name" value="AraC-bd"/>
</dbReference>
<gene>
    <name evidence="6" type="ORF">GJV76_10885</name>
</gene>
<proteinExistence type="predicted"/>
<evidence type="ECO:0000256" key="3">
    <source>
        <dbReference type="ARBA" id="ARBA00023163"/>
    </source>
</evidence>
<sequence length="288" mass="33940">MKQKIETLTASKMLGEDTWDITLFKHTERGRNDLIAPHKHDFYLLLFVESGSGIHDIDFNTHRVEDFQIHFLRPDQVHYWNMSEKTKGFQLLFSKIMLNSFQLLSPLPFFYVGMPCVLNLNQKQYKDLKVKLLALEKQLKLTNRLDREIALLEFHTLLKHIHKLYQEAFELTSLGKVDNKILEFEALLEQYYSCQSQVSFYADKLKITSNYLNIKCKKILGVTASELIQNRIILEAKRLLTTTNASIKEIAFNLSFNDTPYFNNFFRKHTQLTPGEFRKSYNIYNKPK</sequence>
<keyword evidence="4" id="KW-0175">Coiled coil</keyword>
<dbReference type="SUPFAM" id="SSF46689">
    <property type="entry name" value="Homeodomain-like"/>
    <property type="match status" value="1"/>
</dbReference>
<dbReference type="RefSeq" id="WP_155092648.1">
    <property type="nucleotide sequence ID" value="NZ_CP102754.1"/>
</dbReference>
<keyword evidence="7" id="KW-1185">Reference proteome</keyword>
<dbReference type="Pfam" id="PF02311">
    <property type="entry name" value="AraC_binding"/>
    <property type="match status" value="1"/>
</dbReference>
<name>A0A6I3LRM3_9FLAO</name>
<evidence type="ECO:0000259" key="5">
    <source>
        <dbReference type="PROSITE" id="PS01124"/>
    </source>
</evidence>
<dbReference type="InterPro" id="IPR018060">
    <property type="entry name" value="HTH_AraC"/>
</dbReference>
<evidence type="ECO:0000313" key="7">
    <source>
        <dbReference type="Proteomes" id="UP000438760"/>
    </source>
</evidence>
<dbReference type="Gene3D" id="1.10.10.60">
    <property type="entry name" value="Homeodomain-like"/>
    <property type="match status" value="1"/>
</dbReference>
<feature type="domain" description="HTH araC/xylS-type" evidence="5">
    <location>
        <begin position="182"/>
        <end position="280"/>
    </location>
</feature>
<evidence type="ECO:0000256" key="1">
    <source>
        <dbReference type="ARBA" id="ARBA00023015"/>
    </source>
</evidence>
<comment type="caution">
    <text evidence="6">The sequence shown here is derived from an EMBL/GenBank/DDBJ whole genome shotgun (WGS) entry which is preliminary data.</text>
</comment>
<dbReference type="EMBL" id="WMJX01000024">
    <property type="protein sequence ID" value="MTG98625.1"/>
    <property type="molecule type" value="Genomic_DNA"/>
</dbReference>
<dbReference type="InterPro" id="IPR037923">
    <property type="entry name" value="HTH-like"/>
</dbReference>
<dbReference type="OrthoDB" id="1096411at2"/>
<dbReference type="SMART" id="SM00342">
    <property type="entry name" value="HTH_ARAC"/>
    <property type="match status" value="1"/>
</dbReference>
<keyword evidence="1" id="KW-0805">Transcription regulation</keyword>
<dbReference type="AlphaFoldDB" id="A0A6I3LRM3"/>
<dbReference type="SUPFAM" id="SSF51215">
    <property type="entry name" value="Regulatory protein AraC"/>
    <property type="match status" value="1"/>
</dbReference>
<dbReference type="GO" id="GO:0043565">
    <property type="term" value="F:sequence-specific DNA binding"/>
    <property type="evidence" value="ECO:0007669"/>
    <property type="project" value="InterPro"/>
</dbReference>
<dbReference type="GO" id="GO:0003700">
    <property type="term" value="F:DNA-binding transcription factor activity"/>
    <property type="evidence" value="ECO:0007669"/>
    <property type="project" value="InterPro"/>
</dbReference>
<keyword evidence="3" id="KW-0804">Transcription</keyword>
<dbReference type="PROSITE" id="PS01124">
    <property type="entry name" value="HTH_ARAC_FAMILY_2"/>
    <property type="match status" value="1"/>
</dbReference>
<evidence type="ECO:0000256" key="4">
    <source>
        <dbReference type="SAM" id="Coils"/>
    </source>
</evidence>
<dbReference type="PANTHER" id="PTHR43280:SF32">
    <property type="entry name" value="TRANSCRIPTIONAL REGULATORY PROTEIN"/>
    <property type="match status" value="1"/>
</dbReference>
<dbReference type="PANTHER" id="PTHR43280">
    <property type="entry name" value="ARAC-FAMILY TRANSCRIPTIONAL REGULATOR"/>
    <property type="match status" value="1"/>
</dbReference>
<accession>A0A6I3LRM3</accession>
<reference evidence="6 7" key="1">
    <citation type="submission" date="2019-11" db="EMBL/GenBank/DDBJ databases">
        <title>Genome of Strain BIT-d1.</title>
        <authorList>
            <person name="Yang Y."/>
        </authorList>
    </citation>
    <scope>NUCLEOTIDE SEQUENCE [LARGE SCALE GENOMIC DNA]</scope>
    <source>
        <strain evidence="6 7">BIT-d1</strain>
    </source>
</reference>
<protein>
    <submittedName>
        <fullName evidence="6">Helix-turn-helix domain-containing protein</fullName>
    </submittedName>
</protein>
<evidence type="ECO:0000256" key="2">
    <source>
        <dbReference type="ARBA" id="ARBA00023125"/>
    </source>
</evidence>
<keyword evidence="2" id="KW-0238">DNA-binding</keyword>
<feature type="coiled-coil region" evidence="4">
    <location>
        <begin position="118"/>
        <end position="145"/>
    </location>
</feature>
<evidence type="ECO:0000313" key="6">
    <source>
        <dbReference type="EMBL" id="MTG98625.1"/>
    </source>
</evidence>
<organism evidence="6 7">
    <name type="scientific">Myroides albus</name>
    <dbReference type="NCBI Taxonomy" id="2562892"/>
    <lineage>
        <taxon>Bacteria</taxon>
        <taxon>Pseudomonadati</taxon>
        <taxon>Bacteroidota</taxon>
        <taxon>Flavobacteriia</taxon>
        <taxon>Flavobacteriales</taxon>
        <taxon>Flavobacteriaceae</taxon>
        <taxon>Myroides</taxon>
    </lineage>
</organism>
<dbReference type="Pfam" id="PF12833">
    <property type="entry name" value="HTH_18"/>
    <property type="match status" value="1"/>
</dbReference>
<dbReference type="InterPro" id="IPR009057">
    <property type="entry name" value="Homeodomain-like_sf"/>
</dbReference>
<dbReference type="Proteomes" id="UP000438760">
    <property type="component" value="Unassembled WGS sequence"/>
</dbReference>